<evidence type="ECO:0000259" key="1">
    <source>
        <dbReference type="Pfam" id="PF06230"/>
    </source>
</evidence>
<reference evidence="3 4" key="1">
    <citation type="submission" date="2016-10" db="EMBL/GenBank/DDBJ databases">
        <title>Genome sequence of Planktotalea frisia SH6-1.</title>
        <authorList>
            <person name="Poehlein A."/>
            <person name="Bakenhus I."/>
            <person name="Voget S."/>
            <person name="Brinkhoff T."/>
            <person name="Simon M."/>
        </authorList>
    </citation>
    <scope>NUCLEOTIDE SEQUENCE [LARGE SCALE GENOMIC DNA]</scope>
    <source>
        <strain evidence="3 4">SH6-1</strain>
    </source>
</reference>
<comment type="caution">
    <text evidence="3">The sequence shown here is derived from an EMBL/GenBank/DDBJ whole genome shotgun (WGS) entry which is preliminary data.</text>
</comment>
<organism evidence="3 4">
    <name type="scientific">Planktotalea frisia</name>
    <dbReference type="NCBI Taxonomy" id="696762"/>
    <lineage>
        <taxon>Bacteria</taxon>
        <taxon>Pseudomonadati</taxon>
        <taxon>Pseudomonadota</taxon>
        <taxon>Alphaproteobacteria</taxon>
        <taxon>Rhodobacterales</taxon>
        <taxon>Paracoccaceae</taxon>
        <taxon>Planktotalea</taxon>
    </lineage>
</organism>
<dbReference type="Gene3D" id="3.40.50.20">
    <property type="match status" value="1"/>
</dbReference>
<dbReference type="InterPro" id="IPR053174">
    <property type="entry name" value="LpxI"/>
</dbReference>
<proteinExistence type="predicted"/>
<dbReference type="Pfam" id="PF06230">
    <property type="entry name" value="LpxI_C"/>
    <property type="match status" value="1"/>
</dbReference>
<dbReference type="InterPro" id="IPR010415">
    <property type="entry name" value="LpxI_C"/>
</dbReference>
<evidence type="ECO:0000313" key="4">
    <source>
        <dbReference type="Proteomes" id="UP000184514"/>
    </source>
</evidence>
<dbReference type="STRING" id="696762.PFRI_09630"/>
<dbReference type="InterPro" id="IPR043167">
    <property type="entry name" value="LpxI_C_sf"/>
</dbReference>
<dbReference type="Pfam" id="PF17930">
    <property type="entry name" value="LpxI_N"/>
    <property type="match status" value="1"/>
</dbReference>
<name>A0A1L9NZR5_9RHOB</name>
<accession>A0A1L9NZR5</accession>
<evidence type="ECO:0000259" key="2">
    <source>
        <dbReference type="Pfam" id="PF17930"/>
    </source>
</evidence>
<dbReference type="RefSeq" id="WP_072629611.1">
    <property type="nucleotide sequence ID" value="NZ_JABBAN010000249.1"/>
</dbReference>
<dbReference type="EMBL" id="MLCB01000085">
    <property type="protein sequence ID" value="OJI94785.1"/>
    <property type="molecule type" value="Genomic_DNA"/>
</dbReference>
<feature type="domain" description="LpxI N-terminal" evidence="2">
    <location>
        <begin position="3"/>
        <end position="125"/>
    </location>
</feature>
<protein>
    <submittedName>
        <fullName evidence="3">Uncharacterized protein</fullName>
    </submittedName>
</protein>
<dbReference type="PANTHER" id="PTHR39962:SF1">
    <property type="entry name" value="LPXI FAMILY PROTEIN"/>
    <property type="match status" value="1"/>
</dbReference>
<dbReference type="InterPro" id="IPR041255">
    <property type="entry name" value="LpxI_N"/>
</dbReference>
<dbReference type="Proteomes" id="UP000184514">
    <property type="component" value="Unassembled WGS sequence"/>
</dbReference>
<dbReference type="AlphaFoldDB" id="A0A1L9NZR5"/>
<dbReference type="OrthoDB" id="9789836at2"/>
<keyword evidence="4" id="KW-1185">Reference proteome</keyword>
<feature type="domain" description="LpxI C-terminal" evidence="1">
    <location>
        <begin position="131"/>
        <end position="262"/>
    </location>
</feature>
<dbReference type="Gene3D" id="3.40.140.80">
    <property type="match status" value="1"/>
</dbReference>
<evidence type="ECO:0000313" key="3">
    <source>
        <dbReference type="EMBL" id="OJI94785.1"/>
    </source>
</evidence>
<sequence length="266" mass="27702">MGRLAILAGAGGLPVRLATLRPDAFQISFSGVAHDLTDAPQEFSFEKMGALFDALKEQGVSEVVMAGAMSRPPLDPNAFDDVMVQLAPRLIAAMQGGDDALLRLVIEIFEEQGFAVRGAHEIDPSLTASVGVLAGAPLRAQTQSDADRAIDILNALGPLDVGQGVVVENGLCLGIETLQGTDALLGFVASTAKHMRKNGGVFVKAPKRGQDLRIDMPTIGPETVRAVASSGLSAILLSAGNVIVLEQDETIRLAEASGISLIAQDI</sequence>
<gene>
    <name evidence="3" type="ORF">PFRI_09630</name>
</gene>
<dbReference type="PANTHER" id="PTHR39962">
    <property type="entry name" value="BLL4848 PROTEIN"/>
    <property type="match status" value="1"/>
</dbReference>